<feature type="transmembrane region" description="Helical" evidence="7">
    <location>
        <begin position="31"/>
        <end position="57"/>
    </location>
</feature>
<dbReference type="GO" id="GO:0005886">
    <property type="term" value="C:plasma membrane"/>
    <property type="evidence" value="ECO:0007669"/>
    <property type="project" value="UniProtKB-SubCell"/>
</dbReference>
<evidence type="ECO:0000313" key="10">
    <source>
        <dbReference type="Proteomes" id="UP000288246"/>
    </source>
</evidence>
<dbReference type="Gene3D" id="1.10.3720.10">
    <property type="entry name" value="MetI-like"/>
    <property type="match status" value="1"/>
</dbReference>
<protein>
    <submittedName>
        <fullName evidence="9">ABC transporter permease</fullName>
    </submittedName>
</protein>
<evidence type="ECO:0000256" key="4">
    <source>
        <dbReference type="ARBA" id="ARBA00022692"/>
    </source>
</evidence>
<evidence type="ECO:0000259" key="8">
    <source>
        <dbReference type="PROSITE" id="PS50928"/>
    </source>
</evidence>
<dbReference type="InterPro" id="IPR051393">
    <property type="entry name" value="ABC_transporter_permease"/>
</dbReference>
<keyword evidence="10" id="KW-1185">Reference proteome</keyword>
<dbReference type="PANTHER" id="PTHR30193:SF1">
    <property type="entry name" value="ABC TRANSPORTER PERMEASE PROTEIN YESP-RELATED"/>
    <property type="match status" value="1"/>
</dbReference>
<comment type="subcellular location">
    <subcellularLocation>
        <location evidence="1 7">Cell membrane</location>
        <topology evidence="1 7">Multi-pass membrane protein</topology>
    </subcellularLocation>
</comment>
<keyword evidence="2 7" id="KW-0813">Transport</keyword>
<dbReference type="InterPro" id="IPR000515">
    <property type="entry name" value="MetI-like"/>
</dbReference>
<keyword evidence="5 7" id="KW-1133">Transmembrane helix</keyword>
<dbReference type="OrthoDB" id="9805974at2"/>
<gene>
    <name evidence="9" type="ORF">CTKZ_26000</name>
</gene>
<feature type="transmembrane region" description="Helical" evidence="7">
    <location>
        <begin position="225"/>
        <end position="244"/>
    </location>
</feature>
<feature type="transmembrane region" description="Helical" evidence="7">
    <location>
        <begin position="175"/>
        <end position="198"/>
    </location>
</feature>
<dbReference type="PANTHER" id="PTHR30193">
    <property type="entry name" value="ABC TRANSPORTER PERMEASE PROTEIN"/>
    <property type="match status" value="1"/>
</dbReference>
<dbReference type="Proteomes" id="UP000288246">
    <property type="component" value="Unassembled WGS sequence"/>
</dbReference>
<organism evidence="9 10">
    <name type="scientific">Cellulomonas algicola</name>
    <dbReference type="NCBI Taxonomy" id="2071633"/>
    <lineage>
        <taxon>Bacteria</taxon>
        <taxon>Bacillati</taxon>
        <taxon>Actinomycetota</taxon>
        <taxon>Actinomycetes</taxon>
        <taxon>Micrococcales</taxon>
        <taxon>Cellulomonadaceae</taxon>
        <taxon>Cellulomonas</taxon>
    </lineage>
</organism>
<dbReference type="GO" id="GO:0055085">
    <property type="term" value="P:transmembrane transport"/>
    <property type="evidence" value="ECO:0007669"/>
    <property type="project" value="InterPro"/>
</dbReference>
<keyword evidence="3" id="KW-1003">Cell membrane</keyword>
<keyword evidence="4 7" id="KW-0812">Transmembrane</keyword>
<sequence length="315" mass="34582">MSVVSEFRRTTGKRGAAGAARGVTGRGDGKVAAIFLAPWFLGLFLITIGPMVMSLYLSFTEYRLLKPPTWIGLENYTRMFEDPRLLNSLKVTFTYVLTAVPLQLIVALGLAMLLDRGLRGLSFYRSVFYLPSLLGGSVAVAILWRQVFGAEGLVNAFLALFGVQGKGWVSDPDTALWTLVALHVWTFGAPMIIFLAGLRQIPEMYYEAASIDGAGKVRQFRSITIPLLTPIIFFNLVLQVIGAFQSFTQAFVVSGGTGGPADSTMFYTLYLYQKGFTALQMGYASAMAWLLVLIVAAMTALNFLASKYWVFYGDD</sequence>
<comment type="caution">
    <text evidence="9">The sequence shown here is derived from an EMBL/GenBank/DDBJ whole genome shotgun (WGS) entry which is preliminary data.</text>
</comment>
<name>A0A401V295_9CELL</name>
<dbReference type="RefSeq" id="WP_124343551.1">
    <property type="nucleotide sequence ID" value="NZ_BHYL01000225.1"/>
</dbReference>
<evidence type="ECO:0000256" key="5">
    <source>
        <dbReference type="ARBA" id="ARBA00022989"/>
    </source>
</evidence>
<feature type="domain" description="ABC transmembrane type-1" evidence="8">
    <location>
        <begin position="89"/>
        <end position="302"/>
    </location>
</feature>
<keyword evidence="6 7" id="KW-0472">Membrane</keyword>
<dbReference type="PROSITE" id="PS50928">
    <property type="entry name" value="ABC_TM1"/>
    <property type="match status" value="1"/>
</dbReference>
<comment type="similarity">
    <text evidence="7">Belongs to the binding-protein-dependent transport system permease family.</text>
</comment>
<dbReference type="AlphaFoldDB" id="A0A401V295"/>
<evidence type="ECO:0000313" key="9">
    <source>
        <dbReference type="EMBL" id="GCD21038.1"/>
    </source>
</evidence>
<evidence type="ECO:0000256" key="3">
    <source>
        <dbReference type="ARBA" id="ARBA00022475"/>
    </source>
</evidence>
<dbReference type="EMBL" id="BHYL01000225">
    <property type="protein sequence ID" value="GCD21038.1"/>
    <property type="molecule type" value="Genomic_DNA"/>
</dbReference>
<dbReference type="SUPFAM" id="SSF161098">
    <property type="entry name" value="MetI-like"/>
    <property type="match status" value="1"/>
</dbReference>
<evidence type="ECO:0000256" key="2">
    <source>
        <dbReference type="ARBA" id="ARBA00022448"/>
    </source>
</evidence>
<dbReference type="CDD" id="cd06261">
    <property type="entry name" value="TM_PBP2"/>
    <property type="match status" value="1"/>
</dbReference>
<accession>A0A401V295</accession>
<proteinExistence type="inferred from homology"/>
<evidence type="ECO:0000256" key="7">
    <source>
        <dbReference type="RuleBase" id="RU363032"/>
    </source>
</evidence>
<feature type="transmembrane region" description="Helical" evidence="7">
    <location>
        <begin position="284"/>
        <end position="305"/>
    </location>
</feature>
<evidence type="ECO:0000256" key="1">
    <source>
        <dbReference type="ARBA" id="ARBA00004651"/>
    </source>
</evidence>
<reference evidence="9 10" key="1">
    <citation type="submission" date="2018-11" db="EMBL/GenBank/DDBJ databases">
        <title>Draft genome sequence of Cellulomonas takizawaensis strain TKZ-21.</title>
        <authorList>
            <person name="Yamamura H."/>
            <person name="Hayashi T."/>
            <person name="Hamada M."/>
            <person name="Serisawa Y."/>
            <person name="Matsuyama K."/>
            <person name="Nakagawa Y."/>
            <person name="Otoguro M."/>
            <person name="Yanagida F."/>
            <person name="Hayakawa M."/>
        </authorList>
    </citation>
    <scope>NUCLEOTIDE SEQUENCE [LARGE SCALE GENOMIC DNA]</scope>
    <source>
        <strain evidence="9 10">TKZ-21</strain>
    </source>
</reference>
<feature type="transmembrane region" description="Helical" evidence="7">
    <location>
        <begin position="250"/>
        <end position="272"/>
    </location>
</feature>
<dbReference type="Pfam" id="PF00528">
    <property type="entry name" value="BPD_transp_1"/>
    <property type="match status" value="1"/>
</dbReference>
<evidence type="ECO:0000256" key="6">
    <source>
        <dbReference type="ARBA" id="ARBA00023136"/>
    </source>
</evidence>
<dbReference type="SUPFAM" id="SSF160964">
    <property type="entry name" value="MalF N-terminal region-like"/>
    <property type="match status" value="1"/>
</dbReference>
<dbReference type="InterPro" id="IPR035906">
    <property type="entry name" value="MetI-like_sf"/>
</dbReference>
<feature type="transmembrane region" description="Helical" evidence="7">
    <location>
        <begin position="126"/>
        <end position="144"/>
    </location>
</feature>
<feature type="transmembrane region" description="Helical" evidence="7">
    <location>
        <begin position="93"/>
        <end position="114"/>
    </location>
</feature>